<reference evidence="2 3" key="1">
    <citation type="submission" date="2019-03" db="EMBL/GenBank/DDBJ databases">
        <title>Genomic Encyclopedia of Type Strains, Phase IV (KMG-IV): sequencing the most valuable type-strain genomes for metagenomic binning, comparative biology and taxonomic classification.</title>
        <authorList>
            <person name="Goeker M."/>
        </authorList>
    </citation>
    <scope>NUCLEOTIDE SEQUENCE [LARGE SCALE GENOMIC DNA]</scope>
    <source>
        <strain evidence="2 3">DSM 100059</strain>
    </source>
</reference>
<proteinExistence type="predicted"/>
<evidence type="ECO:0000256" key="1">
    <source>
        <dbReference type="SAM" id="SignalP"/>
    </source>
</evidence>
<evidence type="ECO:0000313" key="2">
    <source>
        <dbReference type="EMBL" id="TDX02340.1"/>
    </source>
</evidence>
<dbReference type="OrthoDB" id="9815928at2"/>
<organism evidence="2 3">
    <name type="scientific">Dinghuibacter silviterrae</name>
    <dbReference type="NCBI Taxonomy" id="1539049"/>
    <lineage>
        <taxon>Bacteria</taxon>
        <taxon>Pseudomonadati</taxon>
        <taxon>Bacteroidota</taxon>
        <taxon>Chitinophagia</taxon>
        <taxon>Chitinophagales</taxon>
        <taxon>Chitinophagaceae</taxon>
        <taxon>Dinghuibacter</taxon>
    </lineage>
</organism>
<keyword evidence="1" id="KW-0732">Signal</keyword>
<dbReference type="PROSITE" id="PS51257">
    <property type="entry name" value="PROKAR_LIPOPROTEIN"/>
    <property type="match status" value="1"/>
</dbReference>
<gene>
    <name evidence="2" type="ORF">EDB95_3398</name>
</gene>
<dbReference type="Proteomes" id="UP000294498">
    <property type="component" value="Unassembled WGS sequence"/>
</dbReference>
<keyword evidence="3" id="KW-1185">Reference proteome</keyword>
<evidence type="ECO:0000313" key="3">
    <source>
        <dbReference type="Proteomes" id="UP000294498"/>
    </source>
</evidence>
<dbReference type="AlphaFoldDB" id="A0A4R8DV91"/>
<accession>A0A4R8DV91</accession>
<dbReference type="RefSeq" id="WP_133994957.1">
    <property type="nucleotide sequence ID" value="NZ_SODV01000001.1"/>
</dbReference>
<feature type="chain" id="PRO_5020301417" evidence="1">
    <location>
        <begin position="20"/>
        <end position="423"/>
    </location>
</feature>
<dbReference type="EMBL" id="SODV01000001">
    <property type="protein sequence ID" value="TDX02340.1"/>
    <property type="molecule type" value="Genomic_DNA"/>
</dbReference>
<name>A0A4R8DV91_9BACT</name>
<feature type="signal peptide" evidence="1">
    <location>
        <begin position="1"/>
        <end position="19"/>
    </location>
</feature>
<sequence>MKKQVYAALLPAVLLLASACSKSLKPSSVQVGGQAKGYQSTLAGIPMSYGSTRITAFDNGSGSNDNQAGLNCLLVYDLEHNFNPEVVEVNGSTITTYPFLQDGHPWQPVSTSSATEDFPELGGDHVIAFDYYGYGRADHLIIYTPGGSDALGYNFKILERSSDGNPGHWNTIVWSQTGVGGYNLTSIYDKIIPYDMGNGTRNSLVCYRPGSGNFYAIQQQAANFGPGVTPNYVAVVKSTSGVPGFDASTGRPVSYDLRGTTDQILAEGQEPNLALICYRPGSSIYWEFTHTANSSTFTRTVASTSGEPGGIDLSQPQDRILEYDATYYAGTELWYRPGSGGSVGIDQGLAGSTDPYTGSSGFFGYPMQYNGITDGPSYIGDKFVVFNGTGRVDGPTSILCYAAGQNQVTIIEANNNGVYSVVY</sequence>
<protein>
    <submittedName>
        <fullName evidence="2">Uncharacterized protein</fullName>
    </submittedName>
</protein>
<comment type="caution">
    <text evidence="2">The sequence shown here is derived from an EMBL/GenBank/DDBJ whole genome shotgun (WGS) entry which is preliminary data.</text>
</comment>